<comment type="catalytic activity">
    <reaction evidence="1">
        <text>Hydrolysis of (1-&gt;3)-beta-D-glucosidic linkages in (1-&gt;3)-beta-D-glucans.</text>
        <dbReference type="EC" id="3.2.1.39"/>
    </reaction>
</comment>
<evidence type="ECO:0000256" key="8">
    <source>
        <dbReference type="ARBA" id="ARBA00023326"/>
    </source>
</evidence>
<keyword evidence="4" id="KW-0378">Hydrolase</keyword>
<dbReference type="EC" id="3.2.1.39" evidence="3"/>
<comment type="similarity">
    <text evidence="2">Belongs to the glycosyl hydrolase 81 family.</text>
</comment>
<reference evidence="10 11" key="1">
    <citation type="submission" date="2024-01" db="EMBL/GenBank/DDBJ databases">
        <authorList>
            <person name="Waweru B."/>
        </authorList>
    </citation>
    <scope>NUCLEOTIDE SEQUENCE [LARGE SCALE GENOMIC DNA]</scope>
</reference>
<keyword evidence="6" id="KW-0326">Glycosidase</keyword>
<dbReference type="GO" id="GO:0042973">
    <property type="term" value="F:glucan endo-1,3-beta-D-glucosidase activity"/>
    <property type="evidence" value="ECO:0007669"/>
    <property type="project" value="UniProtKB-EC"/>
</dbReference>
<dbReference type="Proteomes" id="UP001314170">
    <property type="component" value="Unassembled WGS sequence"/>
</dbReference>
<evidence type="ECO:0000256" key="3">
    <source>
        <dbReference type="ARBA" id="ARBA00012780"/>
    </source>
</evidence>
<keyword evidence="8" id="KW-0624">Polysaccharide degradation</keyword>
<proteinExistence type="inferred from homology"/>
<evidence type="ECO:0000256" key="5">
    <source>
        <dbReference type="ARBA" id="ARBA00023277"/>
    </source>
</evidence>
<dbReference type="Pfam" id="PF17652">
    <property type="entry name" value="Glyco_hydro81C"/>
    <property type="match status" value="1"/>
</dbReference>
<dbReference type="GO" id="GO:0000272">
    <property type="term" value="P:polysaccharide catabolic process"/>
    <property type="evidence" value="ECO:0007669"/>
    <property type="project" value="UniProtKB-KW"/>
</dbReference>
<dbReference type="PANTHER" id="PTHR31983">
    <property type="entry name" value="ENDO-1,3(4)-BETA-GLUCANASE 1"/>
    <property type="match status" value="1"/>
</dbReference>
<dbReference type="InterPro" id="IPR005200">
    <property type="entry name" value="Endo-beta-glucanase"/>
</dbReference>
<evidence type="ECO:0000259" key="9">
    <source>
        <dbReference type="Pfam" id="PF17652"/>
    </source>
</evidence>
<evidence type="ECO:0000313" key="11">
    <source>
        <dbReference type="Proteomes" id="UP001314170"/>
    </source>
</evidence>
<comment type="caution">
    <text evidence="10">The sequence shown here is derived from an EMBL/GenBank/DDBJ whole genome shotgun (WGS) entry which is preliminary data.</text>
</comment>
<evidence type="ECO:0000256" key="1">
    <source>
        <dbReference type="ARBA" id="ARBA00000382"/>
    </source>
</evidence>
<accession>A0AAV1R6M2</accession>
<dbReference type="GO" id="GO:0052861">
    <property type="term" value="F:endo-1,3(4)-beta-glucanase activity"/>
    <property type="evidence" value="ECO:0007669"/>
    <property type="project" value="InterPro"/>
</dbReference>
<evidence type="ECO:0000256" key="6">
    <source>
        <dbReference type="ARBA" id="ARBA00023295"/>
    </source>
</evidence>
<evidence type="ECO:0000256" key="4">
    <source>
        <dbReference type="ARBA" id="ARBA00022801"/>
    </source>
</evidence>
<feature type="domain" description="Glycosyl hydrolase family 81 C-terminal" evidence="9">
    <location>
        <begin position="108"/>
        <end position="160"/>
    </location>
</feature>
<sequence length="216" mass="24571">MNSYYEINLVAPDHKVKALKEVPYNSKRSSTTKKISLQNDRTNTIVQPEDHDFFPMRAKTEALMVVENTGSEVNPTWGRDYRTQAYSLMDDPMNLGRRSTSNYMRLRRNQESTSEAVNAYYSAALMGLAYRDTHLVAACSLLATLEIYIAHIWWQVKNRSGNTLLSKYAFKHQVTDNPCTIMDKQLVKAIVVEEVVLDRVESSIKGVAATVKNERG</sequence>
<gene>
    <name evidence="10" type="ORF">DCAF_LOCUS6731</name>
</gene>
<dbReference type="EMBL" id="CAWUPB010000905">
    <property type="protein sequence ID" value="CAK7328984.1"/>
    <property type="molecule type" value="Genomic_DNA"/>
</dbReference>
<keyword evidence="11" id="KW-1185">Reference proteome</keyword>
<keyword evidence="7" id="KW-0961">Cell wall biogenesis/degradation</keyword>
<evidence type="ECO:0000256" key="2">
    <source>
        <dbReference type="ARBA" id="ARBA00010730"/>
    </source>
</evidence>
<evidence type="ECO:0000313" key="10">
    <source>
        <dbReference type="EMBL" id="CAK7328984.1"/>
    </source>
</evidence>
<organism evidence="10 11">
    <name type="scientific">Dovyalis caffra</name>
    <dbReference type="NCBI Taxonomy" id="77055"/>
    <lineage>
        <taxon>Eukaryota</taxon>
        <taxon>Viridiplantae</taxon>
        <taxon>Streptophyta</taxon>
        <taxon>Embryophyta</taxon>
        <taxon>Tracheophyta</taxon>
        <taxon>Spermatophyta</taxon>
        <taxon>Magnoliopsida</taxon>
        <taxon>eudicotyledons</taxon>
        <taxon>Gunneridae</taxon>
        <taxon>Pentapetalae</taxon>
        <taxon>rosids</taxon>
        <taxon>fabids</taxon>
        <taxon>Malpighiales</taxon>
        <taxon>Salicaceae</taxon>
        <taxon>Flacourtieae</taxon>
        <taxon>Dovyalis</taxon>
    </lineage>
</organism>
<evidence type="ECO:0000256" key="7">
    <source>
        <dbReference type="ARBA" id="ARBA00023316"/>
    </source>
</evidence>
<name>A0AAV1R6M2_9ROSI</name>
<dbReference type="PANTHER" id="PTHR31983:SF0">
    <property type="entry name" value="GLUCAN ENDO-1,3-BETA-D-GLUCOSIDASE 2"/>
    <property type="match status" value="1"/>
</dbReference>
<protein>
    <recommendedName>
        <fullName evidence="3">glucan endo-1,3-beta-D-glucosidase</fullName>
        <ecNumber evidence="3">3.2.1.39</ecNumber>
    </recommendedName>
</protein>
<dbReference type="InterPro" id="IPR040720">
    <property type="entry name" value="GH81_C"/>
</dbReference>
<dbReference type="GO" id="GO:0071555">
    <property type="term" value="P:cell wall organization"/>
    <property type="evidence" value="ECO:0007669"/>
    <property type="project" value="UniProtKB-KW"/>
</dbReference>
<keyword evidence="5" id="KW-0119">Carbohydrate metabolism</keyword>
<dbReference type="AlphaFoldDB" id="A0AAV1R6M2"/>